<reference evidence="2 3" key="1">
    <citation type="submission" date="2017-07" db="EMBL/GenBank/DDBJ databases">
        <title>Isolation and whole genome analysis of endospore-forming bacteria from heroin.</title>
        <authorList>
            <person name="Kalinowski J."/>
            <person name="Ahrens B."/>
            <person name="Al-Dilaimi A."/>
            <person name="Winkler A."/>
            <person name="Wibberg D."/>
            <person name="Schleenbecker U."/>
            <person name="Ruckert C."/>
            <person name="Wolfel R."/>
            <person name="Grass G."/>
        </authorList>
    </citation>
    <scope>NUCLEOTIDE SEQUENCE [LARGE SCALE GENOMIC DNA]</scope>
    <source>
        <strain evidence="2 3">7528</strain>
    </source>
</reference>
<proteinExistence type="predicted"/>
<sequence>MKAIVKISSSLLLTAMLLAACGNEESGANFFKENENNWPELDVIKDEIGSDFESVDVENANGNSRVILYKNDGKLQYKSLYILDEKRLKIISVEEHGEEQLYNEVIS</sequence>
<accession>A0A268AA89</accession>
<dbReference type="AlphaFoldDB" id="A0A268AA89"/>
<comment type="caution">
    <text evidence="2">The sequence shown here is derived from an EMBL/GenBank/DDBJ whole genome shotgun (WGS) entry which is preliminary data.</text>
</comment>
<feature type="signal peptide" evidence="1">
    <location>
        <begin position="1"/>
        <end position="19"/>
    </location>
</feature>
<dbReference type="EMBL" id="NPBV01000018">
    <property type="protein sequence ID" value="PAD21037.1"/>
    <property type="molecule type" value="Genomic_DNA"/>
</dbReference>
<evidence type="ECO:0000313" key="3">
    <source>
        <dbReference type="Proteomes" id="UP000216013"/>
    </source>
</evidence>
<organism evidence="2 3">
    <name type="scientific">Terribacillus saccharophilus</name>
    <dbReference type="NCBI Taxonomy" id="361277"/>
    <lineage>
        <taxon>Bacteria</taxon>
        <taxon>Bacillati</taxon>
        <taxon>Bacillota</taxon>
        <taxon>Bacilli</taxon>
        <taxon>Bacillales</taxon>
        <taxon>Bacillaceae</taxon>
        <taxon>Terribacillus</taxon>
    </lineage>
</organism>
<gene>
    <name evidence="2" type="ORF">CHH64_10830</name>
</gene>
<dbReference type="PROSITE" id="PS51257">
    <property type="entry name" value="PROKAR_LIPOPROTEIN"/>
    <property type="match status" value="1"/>
</dbReference>
<feature type="chain" id="PRO_5038500053" evidence="1">
    <location>
        <begin position="20"/>
        <end position="107"/>
    </location>
</feature>
<keyword evidence="1" id="KW-0732">Signal</keyword>
<dbReference type="Proteomes" id="UP000216013">
    <property type="component" value="Unassembled WGS sequence"/>
</dbReference>
<name>A0A268AA89_9BACI</name>
<dbReference type="RefSeq" id="WP_095261113.1">
    <property type="nucleotide sequence ID" value="NZ_NPBV01000018.1"/>
</dbReference>
<protein>
    <submittedName>
        <fullName evidence="2">Uncharacterized protein</fullName>
    </submittedName>
</protein>
<evidence type="ECO:0000313" key="2">
    <source>
        <dbReference type="EMBL" id="PAD21037.1"/>
    </source>
</evidence>
<evidence type="ECO:0000256" key="1">
    <source>
        <dbReference type="SAM" id="SignalP"/>
    </source>
</evidence>